<dbReference type="GO" id="GO:0070677">
    <property type="term" value="F:rRNA (cytosine-2'-O-)-methyltransferase activity"/>
    <property type="evidence" value="ECO:0007669"/>
    <property type="project" value="UniProtKB-UniRule"/>
</dbReference>
<protein>
    <recommendedName>
        <fullName evidence="6">Ribosomal RNA small subunit methyltransferase I</fullName>
        <ecNumber evidence="6">2.1.1.198</ecNumber>
    </recommendedName>
    <alternativeName>
        <fullName evidence="6">16S rRNA 2'-O-ribose C1402 methyltransferase</fullName>
    </alternativeName>
    <alternativeName>
        <fullName evidence="6">rRNA (cytidine-2'-O-)-methyltransferase RsmI</fullName>
    </alternativeName>
</protein>
<dbReference type="EC" id="2.1.1.198" evidence="6"/>
<dbReference type="FunFam" id="3.30.950.10:FF:000002">
    <property type="entry name" value="Ribosomal RNA small subunit methyltransferase I"/>
    <property type="match status" value="1"/>
</dbReference>
<evidence type="ECO:0000313" key="8">
    <source>
        <dbReference type="EMBL" id="MBS4537927.1"/>
    </source>
</evidence>
<comment type="function">
    <text evidence="6">Catalyzes the 2'-O-methylation of the ribose of cytidine 1402 (C1402) in 16S rRNA.</text>
</comment>
<dbReference type="PANTHER" id="PTHR46111:SF1">
    <property type="entry name" value="RIBOSOMAL RNA SMALL SUBUNIT METHYLTRANSFERASE I"/>
    <property type="match status" value="1"/>
</dbReference>
<name>A0A942UYG4_9FIRM</name>
<evidence type="ECO:0000256" key="6">
    <source>
        <dbReference type="HAMAP-Rule" id="MF_01877"/>
    </source>
</evidence>
<dbReference type="RefSeq" id="WP_203365856.1">
    <property type="nucleotide sequence ID" value="NZ_WSFT01000024.1"/>
</dbReference>
<keyword evidence="4 6" id="KW-0808">Transferase</keyword>
<sequence>MKELGKLYICPTPIGNLEDITIRTLNTLKEVDLIAAEDTRHTIKLLNYFDIKKPLTSYHEHNKNEKGNILINKLLEGESIAVVSDAGMPGISDPGEDIIKKAIEQDIEVDVLPGATASILALILSGLPTDKFIFEGFLSSQSSERKKRLEELKLEYRTMIIYESPHRLKNMLKDTFEVLGNKRVAVARELTKKYQEIFRGNIEEAIEKFKEEDPRGEFVIVIEGISKENLENIEENLWEEMSLKEHILTYMEKGFTKKDSIKKVSKERGIPKREVYKESLDI</sequence>
<comment type="similarity">
    <text evidence="6">Belongs to the methyltransferase superfamily. RsmI family.</text>
</comment>
<organism evidence="8 9">
    <name type="scientific">Anaeromonas frigoriresistens</name>
    <dbReference type="NCBI Taxonomy" id="2683708"/>
    <lineage>
        <taxon>Bacteria</taxon>
        <taxon>Bacillati</taxon>
        <taxon>Bacillota</taxon>
        <taxon>Tissierellia</taxon>
        <taxon>Tissierellales</taxon>
        <taxon>Thermohalobacteraceae</taxon>
        <taxon>Anaeromonas</taxon>
    </lineage>
</organism>
<gene>
    <name evidence="6 8" type="primary">rsmI</name>
    <name evidence="8" type="ORF">GOQ27_05605</name>
</gene>
<dbReference type="NCBIfam" id="TIGR00096">
    <property type="entry name" value="16S rRNA (cytidine(1402)-2'-O)-methyltransferase"/>
    <property type="match status" value="1"/>
</dbReference>
<dbReference type="PANTHER" id="PTHR46111">
    <property type="entry name" value="RIBOSOMAL RNA SMALL SUBUNIT METHYLTRANSFERASE I"/>
    <property type="match status" value="1"/>
</dbReference>
<dbReference type="PIRSF" id="PIRSF005917">
    <property type="entry name" value="MTase_YraL"/>
    <property type="match status" value="1"/>
</dbReference>
<reference evidence="8" key="1">
    <citation type="submission" date="2019-12" db="EMBL/GenBank/DDBJ databases">
        <title>Clostridiaceae gen. nov. sp. nov., isolated from sediment in Xinjiang, China.</title>
        <authorList>
            <person name="Zhang R."/>
        </authorList>
    </citation>
    <scope>NUCLEOTIDE SEQUENCE</scope>
    <source>
        <strain evidence="8">D2Q-11</strain>
    </source>
</reference>
<dbReference type="InterPro" id="IPR014777">
    <property type="entry name" value="4pyrrole_Mease_sub1"/>
</dbReference>
<dbReference type="Pfam" id="PF00590">
    <property type="entry name" value="TP_methylase"/>
    <property type="match status" value="1"/>
</dbReference>
<dbReference type="CDD" id="cd11648">
    <property type="entry name" value="RsmI"/>
    <property type="match status" value="1"/>
</dbReference>
<proteinExistence type="inferred from homology"/>
<dbReference type="Proteomes" id="UP000724672">
    <property type="component" value="Unassembled WGS sequence"/>
</dbReference>
<keyword evidence="5 6" id="KW-0949">S-adenosyl-L-methionine</keyword>
<dbReference type="HAMAP" id="MF_01877">
    <property type="entry name" value="16SrRNA_methyltr_I"/>
    <property type="match status" value="1"/>
</dbReference>
<comment type="caution">
    <text evidence="8">The sequence shown here is derived from an EMBL/GenBank/DDBJ whole genome shotgun (WGS) entry which is preliminary data.</text>
</comment>
<evidence type="ECO:0000259" key="7">
    <source>
        <dbReference type="Pfam" id="PF00590"/>
    </source>
</evidence>
<keyword evidence="3 6" id="KW-0489">Methyltransferase</keyword>
<evidence type="ECO:0000256" key="1">
    <source>
        <dbReference type="ARBA" id="ARBA00022490"/>
    </source>
</evidence>
<dbReference type="AlphaFoldDB" id="A0A942UYG4"/>
<dbReference type="FunFam" id="3.40.1010.10:FF:000002">
    <property type="entry name" value="Ribosomal RNA small subunit methyltransferase I"/>
    <property type="match status" value="1"/>
</dbReference>
<dbReference type="InterPro" id="IPR018063">
    <property type="entry name" value="SAM_MeTrfase_RsmI_CS"/>
</dbReference>
<dbReference type="EMBL" id="WSFT01000024">
    <property type="protein sequence ID" value="MBS4537927.1"/>
    <property type="molecule type" value="Genomic_DNA"/>
</dbReference>
<evidence type="ECO:0000256" key="5">
    <source>
        <dbReference type="ARBA" id="ARBA00022691"/>
    </source>
</evidence>
<dbReference type="Gene3D" id="3.30.950.10">
    <property type="entry name" value="Methyltransferase, Cobalt-precorrin-4 Transmethylase, Domain 2"/>
    <property type="match status" value="1"/>
</dbReference>
<dbReference type="InterPro" id="IPR008189">
    <property type="entry name" value="rRNA_ssu_MeTfrase_I"/>
</dbReference>
<dbReference type="SUPFAM" id="SSF53790">
    <property type="entry name" value="Tetrapyrrole methylase"/>
    <property type="match status" value="1"/>
</dbReference>
<comment type="subcellular location">
    <subcellularLocation>
        <location evidence="6">Cytoplasm</location>
    </subcellularLocation>
</comment>
<dbReference type="GO" id="GO:0005737">
    <property type="term" value="C:cytoplasm"/>
    <property type="evidence" value="ECO:0007669"/>
    <property type="project" value="UniProtKB-SubCell"/>
</dbReference>
<dbReference type="PROSITE" id="PS01296">
    <property type="entry name" value="RSMI"/>
    <property type="match status" value="1"/>
</dbReference>
<accession>A0A942UYG4</accession>
<keyword evidence="9" id="KW-1185">Reference proteome</keyword>
<dbReference type="InterPro" id="IPR000878">
    <property type="entry name" value="4pyrrol_Mease"/>
</dbReference>
<dbReference type="InterPro" id="IPR035996">
    <property type="entry name" value="4pyrrol_Methylase_sf"/>
</dbReference>
<feature type="domain" description="Tetrapyrrole methylase" evidence="7">
    <location>
        <begin position="6"/>
        <end position="205"/>
    </location>
</feature>
<dbReference type="Gene3D" id="3.40.1010.10">
    <property type="entry name" value="Cobalt-precorrin-4 Transmethylase, Domain 1"/>
    <property type="match status" value="1"/>
</dbReference>
<comment type="catalytic activity">
    <reaction evidence="6">
        <text>cytidine(1402) in 16S rRNA + S-adenosyl-L-methionine = 2'-O-methylcytidine(1402) in 16S rRNA + S-adenosyl-L-homocysteine + H(+)</text>
        <dbReference type="Rhea" id="RHEA:42924"/>
        <dbReference type="Rhea" id="RHEA-COMP:10285"/>
        <dbReference type="Rhea" id="RHEA-COMP:10286"/>
        <dbReference type="ChEBI" id="CHEBI:15378"/>
        <dbReference type="ChEBI" id="CHEBI:57856"/>
        <dbReference type="ChEBI" id="CHEBI:59789"/>
        <dbReference type="ChEBI" id="CHEBI:74495"/>
        <dbReference type="ChEBI" id="CHEBI:82748"/>
        <dbReference type="EC" id="2.1.1.198"/>
    </reaction>
</comment>
<evidence type="ECO:0000256" key="3">
    <source>
        <dbReference type="ARBA" id="ARBA00022603"/>
    </source>
</evidence>
<evidence type="ECO:0000313" key="9">
    <source>
        <dbReference type="Proteomes" id="UP000724672"/>
    </source>
</evidence>
<evidence type="ECO:0000256" key="2">
    <source>
        <dbReference type="ARBA" id="ARBA00022552"/>
    </source>
</evidence>
<keyword evidence="2 6" id="KW-0698">rRNA processing</keyword>
<keyword evidence="1 6" id="KW-0963">Cytoplasm</keyword>
<evidence type="ECO:0000256" key="4">
    <source>
        <dbReference type="ARBA" id="ARBA00022679"/>
    </source>
</evidence>
<dbReference type="InterPro" id="IPR014776">
    <property type="entry name" value="4pyrrole_Mease_sub2"/>
</dbReference>